<dbReference type="AlphaFoldDB" id="A0A9N8HLG0"/>
<name>A0A9N8HLG0_9STRA</name>
<feature type="chain" id="PRO_5040255992" evidence="1">
    <location>
        <begin position="20"/>
        <end position="325"/>
    </location>
</feature>
<evidence type="ECO:0000313" key="3">
    <source>
        <dbReference type="Proteomes" id="UP001153069"/>
    </source>
</evidence>
<dbReference type="PANTHER" id="PTHR40535">
    <property type="entry name" value="CHROMOSOME UNDETERMINED SCAFFOLD_9, WHOLE GENOME SHOTGUN SEQUENCE"/>
    <property type="match status" value="1"/>
</dbReference>
<accession>A0A9N8HLG0</accession>
<keyword evidence="1" id="KW-0732">Signal</keyword>
<organism evidence="2 3">
    <name type="scientific">Seminavis robusta</name>
    <dbReference type="NCBI Taxonomy" id="568900"/>
    <lineage>
        <taxon>Eukaryota</taxon>
        <taxon>Sar</taxon>
        <taxon>Stramenopiles</taxon>
        <taxon>Ochrophyta</taxon>
        <taxon>Bacillariophyta</taxon>
        <taxon>Bacillariophyceae</taxon>
        <taxon>Bacillariophycidae</taxon>
        <taxon>Naviculales</taxon>
        <taxon>Naviculaceae</taxon>
        <taxon>Seminavis</taxon>
    </lineage>
</organism>
<evidence type="ECO:0000313" key="2">
    <source>
        <dbReference type="EMBL" id="CAB9518186.1"/>
    </source>
</evidence>
<comment type="caution">
    <text evidence="2">The sequence shown here is derived from an EMBL/GenBank/DDBJ whole genome shotgun (WGS) entry which is preliminary data.</text>
</comment>
<dbReference type="PROSITE" id="PS51257">
    <property type="entry name" value="PROKAR_LIPOPROTEIN"/>
    <property type="match status" value="1"/>
</dbReference>
<dbReference type="Proteomes" id="UP001153069">
    <property type="component" value="Unassembled WGS sequence"/>
</dbReference>
<protein>
    <submittedName>
        <fullName evidence="2">Uncharacterized protein</fullName>
    </submittedName>
</protein>
<keyword evidence="3" id="KW-1185">Reference proteome</keyword>
<feature type="signal peptide" evidence="1">
    <location>
        <begin position="1"/>
        <end position="19"/>
    </location>
</feature>
<evidence type="ECO:0000256" key="1">
    <source>
        <dbReference type="SAM" id="SignalP"/>
    </source>
</evidence>
<dbReference type="PANTHER" id="PTHR40535:SF1">
    <property type="entry name" value="CHROMOSOME UNDETERMINED SCAFFOLD_9, WHOLE GENOME SHOTGUN SEQUENCE"/>
    <property type="match status" value="1"/>
</dbReference>
<gene>
    <name evidence="2" type="ORF">SEMRO_913_G219450.1</name>
</gene>
<dbReference type="OrthoDB" id="193045at2759"/>
<dbReference type="EMBL" id="CAICTM010000911">
    <property type="protein sequence ID" value="CAB9518186.1"/>
    <property type="molecule type" value="Genomic_DNA"/>
</dbReference>
<reference evidence="2" key="1">
    <citation type="submission" date="2020-06" db="EMBL/GenBank/DDBJ databases">
        <authorList>
            <consortium name="Plant Systems Biology data submission"/>
        </authorList>
    </citation>
    <scope>NUCLEOTIDE SEQUENCE</scope>
    <source>
        <strain evidence="2">D6</strain>
    </source>
</reference>
<proteinExistence type="predicted"/>
<sequence length="325" mass="35264">MTLLRLLLLFAMATTSSCAENVTHLVPSDGQMPPSCDGCVCVTPDDGECPSSTTTATLPTRFEPEHISRLKALQWENAIVLDCDPYLDNCTMTDSVEGSSIEGVQDNDIAVCGMRYNNVTLNKTSGCSTSYETKTFSSREELDAAEGYFLTHYGACGTCSSTQDLAVYMELQYEPLGFECGALAISNETAAQECFEGIGFTKGCAATWLYNTIHTRENCLSTCLDFIGKPPNLDAPQCPFNACLECDEVFSGPIFRTTAGRSRRRSGVLSYIAHNCSQLFFDVMPTDPCPTTTTSSSTAVSWLVHRGTIVSALGAFLSFLVSYYP</sequence>